<name>A0A9X8DPY6_APHAT</name>
<protein>
    <submittedName>
        <fullName evidence="1">Uncharacterized protein</fullName>
    </submittedName>
</protein>
<reference evidence="1 2" key="1">
    <citation type="journal article" date="2018" name="J. Invertebr. Pathol.">
        <title>New genotyping method for the causative agent of crayfish plague (Aphanomyces astaci) based on whole genome data.</title>
        <authorList>
            <person name="Minardi D."/>
            <person name="Studholme D.J."/>
            <person name="van der Giezen M."/>
            <person name="Pretto T."/>
            <person name="Oidtmann B."/>
        </authorList>
    </citation>
    <scope>NUCLEOTIDE SEQUENCE [LARGE SCALE GENOMIC DNA]</scope>
    <source>
        <strain evidence="1 2">KB13</strain>
    </source>
</reference>
<dbReference type="EMBL" id="QUTI01036482">
    <property type="protein sequence ID" value="RLO01356.1"/>
    <property type="molecule type" value="Genomic_DNA"/>
</dbReference>
<gene>
    <name evidence="1" type="ORF">DYB28_015863</name>
</gene>
<evidence type="ECO:0000313" key="1">
    <source>
        <dbReference type="EMBL" id="RLO01356.1"/>
    </source>
</evidence>
<evidence type="ECO:0000313" key="2">
    <source>
        <dbReference type="Proteomes" id="UP000275652"/>
    </source>
</evidence>
<dbReference type="Proteomes" id="UP000275652">
    <property type="component" value="Unassembled WGS sequence"/>
</dbReference>
<sequence length="168" mass="19229">YTIASFIKHHRDHNDPEYTYVAKVRTEQGGTVTHLFREPELSNRAETVPILKEYDAYCNTYPPPFPTTYSKWLKSQHHIHQADFVDFKKTHSIEGTWGVPLKVIRPFLYHLAGFGLKFVRALDDQRVAVEVVSPSLLIQKLVMSLGMIDLILGMKDLILGVTTNVDCM</sequence>
<comment type="caution">
    <text evidence="1">The sequence shown here is derived from an EMBL/GenBank/DDBJ whole genome shotgun (WGS) entry which is preliminary data.</text>
</comment>
<feature type="non-terminal residue" evidence="1">
    <location>
        <position position="1"/>
    </location>
</feature>
<proteinExistence type="predicted"/>
<organism evidence="1 2">
    <name type="scientific">Aphanomyces astaci</name>
    <name type="common">Crayfish plague agent</name>
    <dbReference type="NCBI Taxonomy" id="112090"/>
    <lineage>
        <taxon>Eukaryota</taxon>
        <taxon>Sar</taxon>
        <taxon>Stramenopiles</taxon>
        <taxon>Oomycota</taxon>
        <taxon>Saprolegniomycetes</taxon>
        <taxon>Saprolegniales</taxon>
        <taxon>Verrucalvaceae</taxon>
        <taxon>Aphanomyces</taxon>
    </lineage>
</organism>
<dbReference type="AlphaFoldDB" id="A0A9X8DPY6"/>
<accession>A0A9X8DPY6</accession>